<sequence length="456" mass="48085">MSMNRRDFLRTSSLATLAVGAGARTRVALGNPDAATSDVLVFVYLRGGIDGLSLVAPVAGELRTQYEQARSATRIPATGANAALPLGSSGWGLHPRASGLHGLFQASRLAVVHAVGMLHEPVTRSHFEAQAFMEFGLNGQAGTQGWLTRHLISGGLPANVSIPSVSAGAITATSLLASTETITMANLQQFRLNTGPWNWNHSTQGTPAGALGFAEVLPQLWQGSDILERKGQQAHDALAIIRPIAGETYTPGNGAQYPSGTLGDQLQMLANLIKRQELGLRVATVDVGGWDTHNGQGNPTQSYDYFGNQVEPLSRALTAFYTDLNGSGAGNHAGRVSVVVMSEFGRRVLENDAGGTDHGYGNVALVMGGTVNGGVYGTFPGLGTNQLFERADVGVTTDYRQILSECLLRRLGNPYLGHVFPGLNSYTPLGLFSDATGLAPNWGGFDHLFDNGFEAA</sequence>
<dbReference type="PANTHER" id="PTHR43737">
    <property type="entry name" value="BLL7424 PROTEIN"/>
    <property type="match status" value="1"/>
</dbReference>
<dbReference type="RefSeq" id="WP_123521770.1">
    <property type="nucleotide sequence ID" value="NZ_JBHLWF010000005.1"/>
</dbReference>
<reference evidence="2 3" key="1">
    <citation type="submission" date="2019-03" db="EMBL/GenBank/DDBJ databases">
        <title>Genomic Encyclopedia of Type Strains, Phase IV (KMG-IV): sequencing the most valuable type-strain genomes for metagenomic binning, comparative biology and taxonomic classification.</title>
        <authorList>
            <person name="Goeker M."/>
        </authorList>
    </citation>
    <scope>NUCLEOTIDE SEQUENCE [LARGE SCALE GENOMIC DNA]</scope>
    <source>
        <strain evidence="2 3">DSM 21944</strain>
    </source>
</reference>
<organism evidence="2 3">
    <name type="scientific">Pseudofulvimonas gallinarii</name>
    <dbReference type="NCBI Taxonomy" id="634155"/>
    <lineage>
        <taxon>Bacteria</taxon>
        <taxon>Pseudomonadati</taxon>
        <taxon>Pseudomonadota</taxon>
        <taxon>Gammaproteobacteria</taxon>
        <taxon>Lysobacterales</taxon>
        <taxon>Rhodanobacteraceae</taxon>
        <taxon>Pseudofulvimonas</taxon>
    </lineage>
</organism>
<evidence type="ECO:0000313" key="3">
    <source>
        <dbReference type="Proteomes" id="UP000294599"/>
    </source>
</evidence>
<dbReference type="AlphaFoldDB" id="A0A4S3L2N9"/>
<dbReference type="InterPro" id="IPR010869">
    <property type="entry name" value="DUF1501"/>
</dbReference>
<proteinExistence type="predicted"/>
<evidence type="ECO:0000313" key="2">
    <source>
        <dbReference type="EMBL" id="TCT01316.1"/>
    </source>
</evidence>
<dbReference type="InterPro" id="IPR019546">
    <property type="entry name" value="TAT_signal_bac_arc"/>
</dbReference>
<dbReference type="PROSITE" id="PS51318">
    <property type="entry name" value="TAT"/>
    <property type="match status" value="1"/>
</dbReference>
<keyword evidence="1" id="KW-0732">Signal</keyword>
<keyword evidence="3" id="KW-1185">Reference proteome</keyword>
<dbReference type="OrthoDB" id="9779968at2"/>
<accession>A0A4S3L2N9</accession>
<comment type="caution">
    <text evidence="2">The sequence shown here is derived from an EMBL/GenBank/DDBJ whole genome shotgun (WGS) entry which is preliminary data.</text>
</comment>
<dbReference type="EMBL" id="SMAF01000001">
    <property type="protein sequence ID" value="TCT01316.1"/>
    <property type="molecule type" value="Genomic_DNA"/>
</dbReference>
<dbReference type="NCBIfam" id="TIGR01409">
    <property type="entry name" value="TAT_signal_seq"/>
    <property type="match status" value="1"/>
</dbReference>
<protein>
    <submittedName>
        <fullName evidence="2">Secreted protein</fullName>
    </submittedName>
</protein>
<dbReference type="Proteomes" id="UP000294599">
    <property type="component" value="Unassembled WGS sequence"/>
</dbReference>
<dbReference type="PANTHER" id="PTHR43737:SF1">
    <property type="entry name" value="DUF1501 DOMAIN-CONTAINING PROTEIN"/>
    <property type="match status" value="1"/>
</dbReference>
<gene>
    <name evidence="2" type="ORF">EDC25_101178</name>
</gene>
<name>A0A4S3L2N9_9GAMM</name>
<evidence type="ECO:0000256" key="1">
    <source>
        <dbReference type="ARBA" id="ARBA00022729"/>
    </source>
</evidence>
<dbReference type="InterPro" id="IPR006311">
    <property type="entry name" value="TAT_signal"/>
</dbReference>
<dbReference type="Pfam" id="PF07394">
    <property type="entry name" value="DUF1501"/>
    <property type="match status" value="1"/>
</dbReference>